<sequence length="233" mass="26050">MTAVLKRELGAYFHSAIGFTFLAVFYLCSGMFFYFMTYSRVANMSVIFSNMFTIIMLIIPILTMKLMSDDKRLKTDQALLTAPVRLSSLVIGKYLSALIVYVLALAINVVYMLVLGAFTEMDWMSFWGNLLGMFLLGAAVIAIGLFISSLTNSQAVAAIGTLAASMLIILMDSLASAVSWGWLTTFIGWISFNSRYEPFTSGILNYSNVFFFISVVAIFLFLTMRVLDKKRWS</sequence>
<keyword evidence="2" id="KW-1003">Cell membrane</keyword>
<evidence type="ECO:0000256" key="6">
    <source>
        <dbReference type="SAM" id="Phobius"/>
    </source>
</evidence>
<dbReference type="Pfam" id="PF12679">
    <property type="entry name" value="ABC2_membrane_2"/>
    <property type="match status" value="1"/>
</dbReference>
<dbReference type="RefSeq" id="WP_215533322.1">
    <property type="nucleotide sequence ID" value="NZ_AP023321.1"/>
</dbReference>
<keyword evidence="4 6" id="KW-1133">Transmembrane helix</keyword>
<feature type="transmembrane region" description="Helical" evidence="6">
    <location>
        <begin position="159"/>
        <end position="183"/>
    </location>
</feature>
<dbReference type="AlphaFoldDB" id="A0A7I8D0F2"/>
<evidence type="ECO:0000256" key="5">
    <source>
        <dbReference type="ARBA" id="ARBA00023136"/>
    </source>
</evidence>
<evidence type="ECO:0000256" key="1">
    <source>
        <dbReference type="ARBA" id="ARBA00004651"/>
    </source>
</evidence>
<gene>
    <name evidence="7" type="ORF">C12CBH8_00540</name>
</gene>
<dbReference type="InterPro" id="IPR051449">
    <property type="entry name" value="ABC-2_transporter_component"/>
</dbReference>
<evidence type="ECO:0000256" key="2">
    <source>
        <dbReference type="ARBA" id="ARBA00022475"/>
    </source>
</evidence>
<dbReference type="KEGG" id="sman:C12CBH8_00540"/>
<dbReference type="PANTHER" id="PTHR30294">
    <property type="entry name" value="MEMBRANE COMPONENT OF ABC TRANSPORTER YHHJ-RELATED"/>
    <property type="match status" value="1"/>
</dbReference>
<reference evidence="8" key="1">
    <citation type="submission" date="2020-07" db="EMBL/GenBank/DDBJ databases">
        <title>Complete genome sequencing of Clostridia bacterium strain 12CBH8.</title>
        <authorList>
            <person name="Sakamoto M."/>
            <person name="Murakami T."/>
            <person name="Mori H."/>
        </authorList>
    </citation>
    <scope>NUCLEOTIDE SEQUENCE [LARGE SCALE GENOMIC DNA]</scope>
    <source>
        <strain evidence="8">12CBH8</strain>
    </source>
</reference>
<protein>
    <submittedName>
        <fullName evidence="7">Membrane protein</fullName>
    </submittedName>
</protein>
<feature type="transmembrane region" description="Helical" evidence="6">
    <location>
        <begin position="12"/>
        <end position="35"/>
    </location>
</feature>
<comment type="subcellular location">
    <subcellularLocation>
        <location evidence="1">Cell membrane</location>
        <topology evidence="1">Multi-pass membrane protein</topology>
    </subcellularLocation>
</comment>
<keyword evidence="5 6" id="KW-0472">Membrane</keyword>
<feature type="transmembrane region" description="Helical" evidence="6">
    <location>
        <begin position="94"/>
        <end position="114"/>
    </location>
</feature>
<feature type="transmembrane region" description="Helical" evidence="6">
    <location>
        <begin position="126"/>
        <end position="147"/>
    </location>
</feature>
<feature type="transmembrane region" description="Helical" evidence="6">
    <location>
        <begin position="41"/>
        <end position="64"/>
    </location>
</feature>
<evidence type="ECO:0000256" key="3">
    <source>
        <dbReference type="ARBA" id="ARBA00022692"/>
    </source>
</evidence>
<proteinExistence type="predicted"/>
<keyword evidence="3 6" id="KW-0812">Transmembrane</keyword>
<dbReference type="GO" id="GO:0140359">
    <property type="term" value="F:ABC-type transporter activity"/>
    <property type="evidence" value="ECO:0007669"/>
    <property type="project" value="InterPro"/>
</dbReference>
<evidence type="ECO:0000313" key="8">
    <source>
        <dbReference type="Proteomes" id="UP000593890"/>
    </source>
</evidence>
<evidence type="ECO:0000313" key="7">
    <source>
        <dbReference type="EMBL" id="BCI59415.1"/>
    </source>
</evidence>
<name>A0A7I8D0F2_9FIRM</name>
<dbReference type="EMBL" id="AP023321">
    <property type="protein sequence ID" value="BCI59415.1"/>
    <property type="molecule type" value="Genomic_DNA"/>
</dbReference>
<dbReference type="PANTHER" id="PTHR30294:SF29">
    <property type="entry name" value="MULTIDRUG ABC TRANSPORTER PERMEASE YBHS-RELATED"/>
    <property type="match status" value="1"/>
</dbReference>
<organism evidence="7 8">
    <name type="scientific">Solibaculum mannosilyticum</name>
    <dbReference type="NCBI Taxonomy" id="2780922"/>
    <lineage>
        <taxon>Bacteria</taxon>
        <taxon>Bacillati</taxon>
        <taxon>Bacillota</taxon>
        <taxon>Clostridia</taxon>
        <taxon>Eubacteriales</taxon>
        <taxon>Oscillospiraceae</taxon>
        <taxon>Solibaculum</taxon>
    </lineage>
</organism>
<dbReference type="Proteomes" id="UP000593890">
    <property type="component" value="Chromosome"/>
</dbReference>
<keyword evidence="8" id="KW-1185">Reference proteome</keyword>
<dbReference type="GO" id="GO:0005886">
    <property type="term" value="C:plasma membrane"/>
    <property type="evidence" value="ECO:0007669"/>
    <property type="project" value="UniProtKB-SubCell"/>
</dbReference>
<feature type="transmembrane region" description="Helical" evidence="6">
    <location>
        <begin position="203"/>
        <end position="227"/>
    </location>
</feature>
<accession>A0A7I8D0F2</accession>
<evidence type="ECO:0000256" key="4">
    <source>
        <dbReference type="ARBA" id="ARBA00022989"/>
    </source>
</evidence>